<evidence type="ECO:0000313" key="3">
    <source>
        <dbReference type="Proteomes" id="UP000317977"/>
    </source>
</evidence>
<dbReference type="AlphaFoldDB" id="A0A5C6EMV9"/>
<feature type="region of interest" description="Disordered" evidence="1">
    <location>
        <begin position="46"/>
        <end position="118"/>
    </location>
</feature>
<organism evidence="2 3">
    <name type="scientific">Rubripirellula reticaptiva</name>
    <dbReference type="NCBI Taxonomy" id="2528013"/>
    <lineage>
        <taxon>Bacteria</taxon>
        <taxon>Pseudomonadati</taxon>
        <taxon>Planctomycetota</taxon>
        <taxon>Planctomycetia</taxon>
        <taxon>Pirellulales</taxon>
        <taxon>Pirellulaceae</taxon>
        <taxon>Rubripirellula</taxon>
    </lineage>
</organism>
<feature type="compositionally biased region" description="Polar residues" evidence="1">
    <location>
        <begin position="46"/>
        <end position="59"/>
    </location>
</feature>
<evidence type="ECO:0000313" key="2">
    <source>
        <dbReference type="EMBL" id="TWU49694.1"/>
    </source>
</evidence>
<gene>
    <name evidence="2" type="ORF">Poly59_43180</name>
</gene>
<dbReference type="Proteomes" id="UP000317977">
    <property type="component" value="Unassembled WGS sequence"/>
</dbReference>
<name>A0A5C6EMV9_9BACT</name>
<comment type="caution">
    <text evidence="2">The sequence shown here is derived from an EMBL/GenBank/DDBJ whole genome shotgun (WGS) entry which is preliminary data.</text>
</comment>
<proteinExistence type="predicted"/>
<sequence>MAVFRRSLAVIDNGGDSAHAVSELQSHKETDCDARALKLNATKPITQAISTRNASSPNHIPQPITKRRTQNNSSLSHKNTWRKMQVLQNETTETRDQSELLETFDALRPTVQGSRRKR</sequence>
<dbReference type="EMBL" id="SJPX01000004">
    <property type="protein sequence ID" value="TWU49694.1"/>
    <property type="molecule type" value="Genomic_DNA"/>
</dbReference>
<reference evidence="2 3" key="1">
    <citation type="submission" date="2019-02" db="EMBL/GenBank/DDBJ databases">
        <title>Deep-cultivation of Planctomycetes and their phenomic and genomic characterization uncovers novel biology.</title>
        <authorList>
            <person name="Wiegand S."/>
            <person name="Jogler M."/>
            <person name="Boedeker C."/>
            <person name="Pinto D."/>
            <person name="Vollmers J."/>
            <person name="Rivas-Marin E."/>
            <person name="Kohn T."/>
            <person name="Peeters S.H."/>
            <person name="Heuer A."/>
            <person name="Rast P."/>
            <person name="Oberbeckmann S."/>
            <person name="Bunk B."/>
            <person name="Jeske O."/>
            <person name="Meyerdierks A."/>
            <person name="Storesund J.E."/>
            <person name="Kallscheuer N."/>
            <person name="Luecker S."/>
            <person name="Lage O.M."/>
            <person name="Pohl T."/>
            <person name="Merkel B.J."/>
            <person name="Hornburger P."/>
            <person name="Mueller R.-W."/>
            <person name="Bruemmer F."/>
            <person name="Labrenz M."/>
            <person name="Spormann A.M."/>
            <person name="Op Den Camp H."/>
            <person name="Overmann J."/>
            <person name="Amann R."/>
            <person name="Jetten M.S.M."/>
            <person name="Mascher T."/>
            <person name="Medema M.H."/>
            <person name="Devos D.P."/>
            <person name="Kaster A.-K."/>
            <person name="Ovreas L."/>
            <person name="Rohde M."/>
            <person name="Galperin M.Y."/>
            <person name="Jogler C."/>
        </authorList>
    </citation>
    <scope>NUCLEOTIDE SEQUENCE [LARGE SCALE GENOMIC DNA]</scope>
    <source>
        <strain evidence="2 3">Poly59</strain>
    </source>
</reference>
<accession>A0A5C6EMV9</accession>
<keyword evidence="3" id="KW-1185">Reference proteome</keyword>
<protein>
    <submittedName>
        <fullName evidence="2">Uncharacterized protein</fullName>
    </submittedName>
</protein>
<evidence type="ECO:0000256" key="1">
    <source>
        <dbReference type="SAM" id="MobiDB-lite"/>
    </source>
</evidence>